<dbReference type="EMBL" id="MFJM01000047">
    <property type="protein sequence ID" value="OGG17160.1"/>
    <property type="molecule type" value="Genomic_DNA"/>
</dbReference>
<dbReference type="GO" id="GO:0046872">
    <property type="term" value="F:metal ion binding"/>
    <property type="evidence" value="ECO:0007669"/>
    <property type="project" value="UniProtKB-KW"/>
</dbReference>
<name>A0A1F5ZXJ4_9BACT</name>
<dbReference type="SMART" id="SM00670">
    <property type="entry name" value="PINc"/>
    <property type="match status" value="1"/>
</dbReference>
<keyword evidence="5" id="KW-0460">Magnesium</keyword>
<proteinExistence type="predicted"/>
<evidence type="ECO:0000256" key="1">
    <source>
        <dbReference type="ARBA" id="ARBA00022649"/>
    </source>
</evidence>
<sequence length="142" mass="16105">MNKVFIDSDILIDYSKGYSQELDKFIKDQEKGNIQLYINPVVITEFFTDKNLRNLKKFEIAIEFISIFNQVDITKNIGMLAGKLLRENQTSYLGDALVAATCINHDFLLVTGNTKHFKNIGELKFAQPTGVVKILKKISGKT</sequence>
<keyword evidence="4" id="KW-0378">Hydrolase</keyword>
<evidence type="ECO:0000256" key="2">
    <source>
        <dbReference type="ARBA" id="ARBA00022722"/>
    </source>
</evidence>
<keyword evidence="1" id="KW-1277">Toxin-antitoxin system</keyword>
<evidence type="ECO:0000256" key="4">
    <source>
        <dbReference type="ARBA" id="ARBA00022801"/>
    </source>
</evidence>
<reference evidence="7 8" key="1">
    <citation type="journal article" date="2016" name="Nat. Commun.">
        <title>Thousands of microbial genomes shed light on interconnected biogeochemical processes in an aquifer system.</title>
        <authorList>
            <person name="Anantharaman K."/>
            <person name="Brown C.T."/>
            <person name="Hug L.A."/>
            <person name="Sharon I."/>
            <person name="Castelle C.J."/>
            <person name="Probst A.J."/>
            <person name="Thomas B.C."/>
            <person name="Singh A."/>
            <person name="Wilkins M.J."/>
            <person name="Karaoz U."/>
            <person name="Brodie E.L."/>
            <person name="Williams K.H."/>
            <person name="Hubbard S.S."/>
            <person name="Banfield J.F."/>
        </authorList>
    </citation>
    <scope>NUCLEOTIDE SEQUENCE [LARGE SCALE GENOMIC DNA]</scope>
</reference>
<organism evidence="7 8">
    <name type="scientific">Candidatus Gottesmanbacteria bacterium RIFCSPHIGHO2_02_FULL_39_14</name>
    <dbReference type="NCBI Taxonomy" id="1798383"/>
    <lineage>
        <taxon>Bacteria</taxon>
        <taxon>Candidatus Gottesmaniibacteriota</taxon>
    </lineage>
</organism>
<accession>A0A1F5ZXJ4</accession>
<evidence type="ECO:0000256" key="3">
    <source>
        <dbReference type="ARBA" id="ARBA00022723"/>
    </source>
</evidence>
<dbReference type="GO" id="GO:0016787">
    <property type="term" value="F:hydrolase activity"/>
    <property type="evidence" value="ECO:0007669"/>
    <property type="project" value="UniProtKB-KW"/>
</dbReference>
<dbReference type="PANTHER" id="PTHR42740">
    <property type="entry name" value="RIBONUCLEASE VAPC3"/>
    <property type="match status" value="1"/>
</dbReference>
<keyword evidence="3" id="KW-0479">Metal-binding</keyword>
<dbReference type="GO" id="GO:0004540">
    <property type="term" value="F:RNA nuclease activity"/>
    <property type="evidence" value="ECO:0007669"/>
    <property type="project" value="TreeGrafter"/>
</dbReference>
<gene>
    <name evidence="7" type="ORF">A3D78_03790</name>
</gene>
<keyword evidence="2" id="KW-0540">Nuclease</keyword>
<dbReference type="PANTHER" id="PTHR42740:SF1">
    <property type="entry name" value="RIBONUCLEASE VAPC3"/>
    <property type="match status" value="1"/>
</dbReference>
<dbReference type="Pfam" id="PF01850">
    <property type="entry name" value="PIN"/>
    <property type="match status" value="1"/>
</dbReference>
<dbReference type="AlphaFoldDB" id="A0A1F5ZXJ4"/>
<dbReference type="SUPFAM" id="SSF88723">
    <property type="entry name" value="PIN domain-like"/>
    <property type="match status" value="1"/>
</dbReference>
<dbReference type="InterPro" id="IPR029060">
    <property type="entry name" value="PIN-like_dom_sf"/>
</dbReference>
<protein>
    <recommendedName>
        <fullName evidence="6">PIN domain-containing protein</fullName>
    </recommendedName>
</protein>
<dbReference type="STRING" id="1798383.A3D78_03790"/>
<dbReference type="InterPro" id="IPR002716">
    <property type="entry name" value="PIN_dom"/>
</dbReference>
<comment type="caution">
    <text evidence="7">The sequence shown here is derived from an EMBL/GenBank/DDBJ whole genome shotgun (WGS) entry which is preliminary data.</text>
</comment>
<feature type="domain" description="PIN" evidence="6">
    <location>
        <begin position="2"/>
        <end position="118"/>
    </location>
</feature>
<evidence type="ECO:0000313" key="8">
    <source>
        <dbReference type="Proteomes" id="UP000176253"/>
    </source>
</evidence>
<evidence type="ECO:0000256" key="5">
    <source>
        <dbReference type="ARBA" id="ARBA00022842"/>
    </source>
</evidence>
<evidence type="ECO:0000259" key="6">
    <source>
        <dbReference type="SMART" id="SM00670"/>
    </source>
</evidence>
<dbReference type="Proteomes" id="UP000176253">
    <property type="component" value="Unassembled WGS sequence"/>
</dbReference>
<dbReference type="InterPro" id="IPR051749">
    <property type="entry name" value="PINc/VapC_TA_RNase"/>
</dbReference>
<dbReference type="Gene3D" id="3.40.50.1010">
    <property type="entry name" value="5'-nuclease"/>
    <property type="match status" value="1"/>
</dbReference>
<evidence type="ECO:0000313" key="7">
    <source>
        <dbReference type="EMBL" id="OGG17160.1"/>
    </source>
</evidence>